<evidence type="ECO:0000256" key="4">
    <source>
        <dbReference type="ARBA" id="ARBA00023163"/>
    </source>
</evidence>
<feature type="non-terminal residue" evidence="7">
    <location>
        <position position="130"/>
    </location>
</feature>
<reference evidence="7 8" key="1">
    <citation type="journal article" date="2018" name="Front. Plant Sci.">
        <title>Red Clover (Trifolium pratense) and Zigzag Clover (T. medium) - A Picture of Genomic Similarities and Differences.</title>
        <authorList>
            <person name="Dluhosova J."/>
            <person name="Istvanek J."/>
            <person name="Nedelnik J."/>
            <person name="Repkova J."/>
        </authorList>
    </citation>
    <scope>NUCLEOTIDE SEQUENCE [LARGE SCALE GENOMIC DNA]</scope>
    <source>
        <strain evidence="8">cv. 10/8</strain>
        <tissue evidence="7">Leaf</tissue>
    </source>
</reference>
<dbReference type="InterPro" id="IPR003340">
    <property type="entry name" value="B3_DNA-bd"/>
</dbReference>
<dbReference type="Gene3D" id="2.40.330.10">
    <property type="entry name" value="DNA-binding pseudobarrel domain"/>
    <property type="match status" value="1"/>
</dbReference>
<evidence type="ECO:0000256" key="2">
    <source>
        <dbReference type="ARBA" id="ARBA00023015"/>
    </source>
</evidence>
<dbReference type="InterPro" id="IPR050655">
    <property type="entry name" value="Plant_B3_domain"/>
</dbReference>
<keyword evidence="8" id="KW-1185">Reference proteome</keyword>
<dbReference type="EMBL" id="LXQA010103773">
    <property type="protein sequence ID" value="MCI17077.1"/>
    <property type="molecule type" value="Genomic_DNA"/>
</dbReference>
<comment type="subcellular location">
    <subcellularLocation>
        <location evidence="1">Nucleus</location>
    </subcellularLocation>
</comment>
<accession>A0A392PZB9</accession>
<dbReference type="PANTHER" id="PTHR31920:SF135">
    <property type="entry name" value="B3 DOMAIN-CONTAINING PROTEIN OS03G0621600-RELATED"/>
    <property type="match status" value="1"/>
</dbReference>
<sequence length="130" mass="14723">MQYLPPKLNHIMSNLIDKKINLEDSAGGRTAVTISEVDGSFAFKEGWDVFSKEHGLEIGDIVVFNCINKLNFDVKIYDESVCERLDFSKKRNGRKRDRSGHIYQNDDLAVFNEDPMLEEVLGTGDTSYAS</sequence>
<keyword evidence="4" id="KW-0804">Transcription</keyword>
<evidence type="ECO:0000256" key="1">
    <source>
        <dbReference type="ARBA" id="ARBA00004123"/>
    </source>
</evidence>
<name>A0A392PZB9_9FABA</name>
<evidence type="ECO:0000259" key="6">
    <source>
        <dbReference type="PROSITE" id="PS50863"/>
    </source>
</evidence>
<keyword evidence="3" id="KW-0238">DNA-binding</keyword>
<evidence type="ECO:0000313" key="7">
    <source>
        <dbReference type="EMBL" id="MCI17077.1"/>
    </source>
</evidence>
<dbReference type="Pfam" id="PF02362">
    <property type="entry name" value="B3"/>
    <property type="match status" value="1"/>
</dbReference>
<dbReference type="PANTHER" id="PTHR31920">
    <property type="entry name" value="B3 DOMAIN-CONTAINING"/>
    <property type="match status" value="1"/>
</dbReference>
<dbReference type="SUPFAM" id="SSF101936">
    <property type="entry name" value="DNA-binding pseudobarrel domain"/>
    <property type="match status" value="1"/>
</dbReference>
<dbReference type="GO" id="GO:0005634">
    <property type="term" value="C:nucleus"/>
    <property type="evidence" value="ECO:0007669"/>
    <property type="project" value="UniProtKB-SubCell"/>
</dbReference>
<organism evidence="7 8">
    <name type="scientific">Trifolium medium</name>
    <dbReference type="NCBI Taxonomy" id="97028"/>
    <lineage>
        <taxon>Eukaryota</taxon>
        <taxon>Viridiplantae</taxon>
        <taxon>Streptophyta</taxon>
        <taxon>Embryophyta</taxon>
        <taxon>Tracheophyta</taxon>
        <taxon>Spermatophyta</taxon>
        <taxon>Magnoliopsida</taxon>
        <taxon>eudicotyledons</taxon>
        <taxon>Gunneridae</taxon>
        <taxon>Pentapetalae</taxon>
        <taxon>rosids</taxon>
        <taxon>fabids</taxon>
        <taxon>Fabales</taxon>
        <taxon>Fabaceae</taxon>
        <taxon>Papilionoideae</taxon>
        <taxon>50 kb inversion clade</taxon>
        <taxon>NPAAA clade</taxon>
        <taxon>Hologalegina</taxon>
        <taxon>IRL clade</taxon>
        <taxon>Trifolieae</taxon>
        <taxon>Trifolium</taxon>
    </lineage>
</organism>
<evidence type="ECO:0000256" key="3">
    <source>
        <dbReference type="ARBA" id="ARBA00023125"/>
    </source>
</evidence>
<dbReference type="GO" id="GO:0003677">
    <property type="term" value="F:DNA binding"/>
    <property type="evidence" value="ECO:0007669"/>
    <property type="project" value="UniProtKB-KW"/>
</dbReference>
<dbReference type="PROSITE" id="PS50863">
    <property type="entry name" value="B3"/>
    <property type="match status" value="1"/>
</dbReference>
<dbReference type="AlphaFoldDB" id="A0A392PZB9"/>
<comment type="caution">
    <text evidence="7">The sequence shown here is derived from an EMBL/GenBank/DDBJ whole genome shotgun (WGS) entry which is preliminary data.</text>
</comment>
<keyword evidence="5" id="KW-0539">Nucleus</keyword>
<protein>
    <submittedName>
        <fullName evidence="7">B3 domain-containing protein</fullName>
    </submittedName>
</protein>
<dbReference type="Proteomes" id="UP000265520">
    <property type="component" value="Unassembled WGS sequence"/>
</dbReference>
<dbReference type="CDD" id="cd10017">
    <property type="entry name" value="B3_DNA"/>
    <property type="match status" value="1"/>
</dbReference>
<evidence type="ECO:0000256" key="5">
    <source>
        <dbReference type="ARBA" id="ARBA00023242"/>
    </source>
</evidence>
<proteinExistence type="predicted"/>
<evidence type="ECO:0000313" key="8">
    <source>
        <dbReference type="Proteomes" id="UP000265520"/>
    </source>
</evidence>
<dbReference type="InterPro" id="IPR015300">
    <property type="entry name" value="DNA-bd_pseudobarrel_sf"/>
</dbReference>
<keyword evidence="2" id="KW-0805">Transcription regulation</keyword>
<feature type="domain" description="TF-B3" evidence="6">
    <location>
        <begin position="1"/>
        <end position="80"/>
    </location>
</feature>
<gene>
    <name evidence="7" type="ORF">A2U01_0038224</name>
</gene>